<accession>A0A1E3XD34</accession>
<protein>
    <submittedName>
        <fullName evidence="1">Uncharacterized protein</fullName>
    </submittedName>
</protein>
<comment type="caution">
    <text evidence="1">The sequence shown here is derived from an EMBL/GenBank/DDBJ whole genome shotgun (WGS) entry which is preliminary data.</text>
</comment>
<dbReference type="Proteomes" id="UP000094056">
    <property type="component" value="Unassembled WGS sequence"/>
</dbReference>
<evidence type="ECO:0000313" key="1">
    <source>
        <dbReference type="EMBL" id="ODS33536.1"/>
    </source>
</evidence>
<dbReference type="AlphaFoldDB" id="A0A1E3XD34"/>
<reference evidence="1 2" key="1">
    <citation type="submission" date="2016-07" db="EMBL/GenBank/DDBJ databases">
        <title>Draft genome of Scalindua rubra, obtained from a brine-seawater interface in the Red Sea, sheds light on salt adaptation in anammox bacteria.</title>
        <authorList>
            <person name="Speth D.R."/>
            <person name="Lagkouvardos I."/>
            <person name="Wang Y."/>
            <person name="Qian P.-Y."/>
            <person name="Dutilh B.E."/>
            <person name="Jetten M.S."/>
        </authorList>
    </citation>
    <scope>NUCLEOTIDE SEQUENCE [LARGE SCALE GENOMIC DNA]</scope>
    <source>
        <strain evidence="1">BSI-1</strain>
    </source>
</reference>
<evidence type="ECO:0000313" key="2">
    <source>
        <dbReference type="Proteomes" id="UP000094056"/>
    </source>
</evidence>
<gene>
    <name evidence="1" type="ORF">SCARUB_01360</name>
</gene>
<dbReference type="EMBL" id="MAYW01000026">
    <property type="protein sequence ID" value="ODS33536.1"/>
    <property type="molecule type" value="Genomic_DNA"/>
</dbReference>
<proteinExistence type="predicted"/>
<sequence>MKIRIKSPLKKCPNCFGDMVRVKLEVITLVWLCSGCGKFFEIDDSSGEFNQLESKEIFGDT</sequence>
<organism evidence="1 2">
    <name type="scientific">Candidatus Scalindua rubra</name>
    <dbReference type="NCBI Taxonomy" id="1872076"/>
    <lineage>
        <taxon>Bacteria</taxon>
        <taxon>Pseudomonadati</taxon>
        <taxon>Planctomycetota</taxon>
        <taxon>Candidatus Brocadiia</taxon>
        <taxon>Candidatus Brocadiales</taxon>
        <taxon>Candidatus Scalinduaceae</taxon>
        <taxon>Candidatus Scalindua</taxon>
    </lineage>
</organism>
<name>A0A1E3XD34_9BACT</name>